<dbReference type="SUPFAM" id="SSF54862">
    <property type="entry name" value="4Fe-4S ferredoxins"/>
    <property type="match status" value="1"/>
</dbReference>
<keyword evidence="9" id="KW-0411">Iron-sulfur</keyword>
<evidence type="ECO:0000256" key="7">
    <source>
        <dbReference type="ARBA" id="ARBA00022982"/>
    </source>
</evidence>
<keyword evidence="12" id="KW-1185">Reference proteome</keyword>
<dbReference type="InterPro" id="IPR011898">
    <property type="entry name" value="PorD_KorD"/>
</dbReference>
<dbReference type="AlphaFoldDB" id="A0A484F637"/>
<evidence type="ECO:0000256" key="8">
    <source>
        <dbReference type="ARBA" id="ARBA00023004"/>
    </source>
</evidence>
<dbReference type="InterPro" id="IPR017896">
    <property type="entry name" value="4Fe4S_Fe-S-bd"/>
</dbReference>
<dbReference type="PANTHER" id="PTHR43724:SF1">
    <property type="entry name" value="PYRUVATE SYNTHASE SUBUNIT PORD"/>
    <property type="match status" value="1"/>
</dbReference>
<comment type="cofactor">
    <cofactor evidence="1">
        <name>[4Fe-4S] cluster</name>
        <dbReference type="ChEBI" id="CHEBI:49883"/>
    </cofactor>
</comment>
<keyword evidence="4" id="KW-0004">4Fe-4S</keyword>
<keyword evidence="8" id="KW-0408">Iron</keyword>
<evidence type="ECO:0000256" key="6">
    <source>
        <dbReference type="ARBA" id="ARBA00022737"/>
    </source>
</evidence>
<sequence>MKVTIGAICEPGTAMENKTGGWRTFMPVFNYEKCIRCAICEIACPDMCIYPDTTTANDKGKCLYKANYDYCKGCGICANECPKDVITMTLEEK</sequence>
<keyword evidence="3" id="KW-0813">Transport</keyword>
<dbReference type="GO" id="GO:0016625">
    <property type="term" value="F:oxidoreductase activity, acting on the aldehyde or oxo group of donors, iron-sulfur protein as acceptor"/>
    <property type="evidence" value="ECO:0007669"/>
    <property type="project" value="InterPro"/>
</dbReference>
<feature type="domain" description="4Fe-4S ferredoxin-type" evidence="10">
    <location>
        <begin position="62"/>
        <end position="91"/>
    </location>
</feature>
<evidence type="ECO:0000256" key="2">
    <source>
        <dbReference type="ARBA" id="ARBA00011595"/>
    </source>
</evidence>
<evidence type="ECO:0000256" key="5">
    <source>
        <dbReference type="ARBA" id="ARBA00022723"/>
    </source>
</evidence>
<dbReference type="PANTHER" id="PTHR43724">
    <property type="entry name" value="PYRUVATE SYNTHASE SUBUNIT PORD"/>
    <property type="match status" value="1"/>
</dbReference>
<organism evidence="11 12">
    <name type="scientific">Methanimicrococcus blatticola</name>
    <dbReference type="NCBI Taxonomy" id="91560"/>
    <lineage>
        <taxon>Archaea</taxon>
        <taxon>Methanobacteriati</taxon>
        <taxon>Methanobacteriota</taxon>
        <taxon>Stenosarchaea group</taxon>
        <taxon>Methanomicrobia</taxon>
        <taxon>Methanosarcinales</taxon>
        <taxon>Methanosarcinaceae</taxon>
        <taxon>Methanimicrococcus</taxon>
    </lineage>
</organism>
<evidence type="ECO:0000256" key="9">
    <source>
        <dbReference type="ARBA" id="ARBA00023014"/>
    </source>
</evidence>
<keyword evidence="11" id="KW-0670">Pyruvate</keyword>
<feature type="domain" description="4Fe-4S ferredoxin-type" evidence="10">
    <location>
        <begin position="25"/>
        <end position="54"/>
    </location>
</feature>
<dbReference type="Proteomes" id="UP000294855">
    <property type="component" value="Unassembled WGS sequence"/>
</dbReference>
<keyword evidence="5" id="KW-0479">Metal-binding</keyword>
<dbReference type="Gene3D" id="3.30.70.3270">
    <property type="match status" value="1"/>
</dbReference>
<evidence type="ECO:0000313" key="12">
    <source>
        <dbReference type="Proteomes" id="UP000294855"/>
    </source>
</evidence>
<accession>A0A484F637</accession>
<dbReference type="EMBL" id="SNYS01000006">
    <property type="protein sequence ID" value="TDQ70205.1"/>
    <property type="molecule type" value="Genomic_DNA"/>
</dbReference>
<dbReference type="PROSITE" id="PS00198">
    <property type="entry name" value="4FE4S_FER_1"/>
    <property type="match status" value="2"/>
</dbReference>
<dbReference type="NCBIfam" id="TIGR02179">
    <property type="entry name" value="PorD_KorD"/>
    <property type="match status" value="1"/>
</dbReference>
<protein>
    <submittedName>
        <fullName evidence="11">Pyruvate ferredoxin oxidoreductase delta subunit</fullName>
    </submittedName>
</protein>
<evidence type="ECO:0000256" key="3">
    <source>
        <dbReference type="ARBA" id="ARBA00022448"/>
    </source>
</evidence>
<dbReference type="GO" id="GO:0051539">
    <property type="term" value="F:4 iron, 4 sulfur cluster binding"/>
    <property type="evidence" value="ECO:0007669"/>
    <property type="project" value="UniProtKB-KW"/>
</dbReference>
<reference evidence="11 12" key="1">
    <citation type="submission" date="2019-03" db="EMBL/GenBank/DDBJ databases">
        <title>Genomic Encyclopedia of Type Strains, Phase IV (KMG-IV): sequencing the most valuable type-strain genomes for metagenomic binning, comparative biology and taxonomic classification.</title>
        <authorList>
            <person name="Goeker M."/>
        </authorList>
    </citation>
    <scope>NUCLEOTIDE SEQUENCE [LARGE SCALE GENOMIC DNA]</scope>
    <source>
        <strain evidence="11 12">DSM 13328</strain>
    </source>
</reference>
<proteinExistence type="predicted"/>
<dbReference type="Pfam" id="PF12838">
    <property type="entry name" value="Fer4_7"/>
    <property type="match status" value="1"/>
</dbReference>
<comment type="caution">
    <text evidence="11">The sequence shown here is derived from an EMBL/GenBank/DDBJ whole genome shotgun (WGS) entry which is preliminary data.</text>
</comment>
<dbReference type="RefSeq" id="WP_133517014.1">
    <property type="nucleotide sequence ID" value="NZ_JAHDUW010000005.1"/>
</dbReference>
<evidence type="ECO:0000259" key="10">
    <source>
        <dbReference type="PROSITE" id="PS51379"/>
    </source>
</evidence>
<dbReference type="InterPro" id="IPR017900">
    <property type="entry name" value="4Fe4S_Fe_S_CS"/>
</dbReference>
<comment type="subunit">
    <text evidence="2">Heterotetramer of one alpha, one beta, one delta and one gamma chain.</text>
</comment>
<keyword evidence="6" id="KW-0677">Repeat</keyword>
<dbReference type="GO" id="GO:0046872">
    <property type="term" value="F:metal ion binding"/>
    <property type="evidence" value="ECO:0007669"/>
    <property type="project" value="UniProtKB-KW"/>
</dbReference>
<keyword evidence="7" id="KW-0249">Electron transport</keyword>
<name>A0A484F637_9EURY</name>
<evidence type="ECO:0000313" key="11">
    <source>
        <dbReference type="EMBL" id="TDQ70205.1"/>
    </source>
</evidence>
<gene>
    <name evidence="11" type="ORF">C7391_0545</name>
</gene>
<dbReference type="PROSITE" id="PS51379">
    <property type="entry name" value="4FE4S_FER_2"/>
    <property type="match status" value="2"/>
</dbReference>
<evidence type="ECO:0000256" key="4">
    <source>
        <dbReference type="ARBA" id="ARBA00022485"/>
    </source>
</evidence>
<evidence type="ECO:0000256" key="1">
    <source>
        <dbReference type="ARBA" id="ARBA00001966"/>
    </source>
</evidence>
<dbReference type="OrthoDB" id="23478at2157"/>